<name>A0AA38MBH5_9CUCU</name>
<reference evidence="2" key="1">
    <citation type="journal article" date="2023" name="G3 (Bethesda)">
        <title>Whole genome assemblies of Zophobas morio and Tenebrio molitor.</title>
        <authorList>
            <person name="Kaur S."/>
            <person name="Stinson S.A."/>
            <person name="diCenzo G.C."/>
        </authorList>
    </citation>
    <scope>NUCLEOTIDE SEQUENCE</scope>
    <source>
        <strain evidence="2">QUZm001</strain>
    </source>
</reference>
<dbReference type="AlphaFoldDB" id="A0AA38MBH5"/>
<feature type="transmembrane region" description="Helical" evidence="1">
    <location>
        <begin position="161"/>
        <end position="184"/>
    </location>
</feature>
<protein>
    <recommendedName>
        <fullName evidence="4">Gustatory receptor</fullName>
    </recommendedName>
</protein>
<accession>A0AA38MBH5</accession>
<evidence type="ECO:0000313" key="2">
    <source>
        <dbReference type="EMBL" id="KAJ3650363.1"/>
    </source>
</evidence>
<gene>
    <name evidence="2" type="ORF">Zmor_022056</name>
</gene>
<keyword evidence="1" id="KW-0812">Transmembrane</keyword>
<keyword evidence="1" id="KW-0472">Membrane</keyword>
<sequence length="296" mass="33980">MASTSSDIHTIIGPIFAFWKFTGFPAYKLKQNLKFLYFSSANFYLSLVGLILLFVFALYYKSETIDGVIIDDPMSITGSTTLFVQNIGILVLSHRKRTDILRVVEALRYSESLIQKLKKRNVSYTNKVKSGVLKLAVVKYSLTIVVWIVDGMNIPDAKISLAMYYFNWGFHYAFELAILTYFIILKNQYQELNQLLSSQNFRLVDCQTTKDLVTIYSFLKKICDLIRNMSEVFVLMKVVCDTIITSIAVFYVVRVYKVYPENLLLSVVSDTMFFTLTAISNFTLAFVFHGLLKKVI</sequence>
<evidence type="ECO:0000256" key="1">
    <source>
        <dbReference type="SAM" id="Phobius"/>
    </source>
</evidence>
<feature type="transmembrane region" description="Helical" evidence="1">
    <location>
        <begin position="35"/>
        <end position="59"/>
    </location>
</feature>
<evidence type="ECO:0000313" key="3">
    <source>
        <dbReference type="Proteomes" id="UP001168821"/>
    </source>
</evidence>
<dbReference type="Proteomes" id="UP001168821">
    <property type="component" value="Unassembled WGS sequence"/>
</dbReference>
<proteinExistence type="predicted"/>
<evidence type="ECO:0008006" key="4">
    <source>
        <dbReference type="Google" id="ProtNLM"/>
    </source>
</evidence>
<feature type="transmembrane region" description="Helical" evidence="1">
    <location>
        <begin position="273"/>
        <end position="292"/>
    </location>
</feature>
<feature type="transmembrane region" description="Helical" evidence="1">
    <location>
        <begin position="131"/>
        <end position="149"/>
    </location>
</feature>
<feature type="transmembrane region" description="Helical" evidence="1">
    <location>
        <begin position="74"/>
        <end position="92"/>
    </location>
</feature>
<dbReference type="EMBL" id="JALNTZ010000006">
    <property type="protein sequence ID" value="KAJ3650363.1"/>
    <property type="molecule type" value="Genomic_DNA"/>
</dbReference>
<comment type="caution">
    <text evidence="2">The sequence shown here is derived from an EMBL/GenBank/DDBJ whole genome shotgun (WGS) entry which is preliminary data.</text>
</comment>
<feature type="transmembrane region" description="Helical" evidence="1">
    <location>
        <begin position="232"/>
        <end position="253"/>
    </location>
</feature>
<keyword evidence="3" id="KW-1185">Reference proteome</keyword>
<organism evidence="2 3">
    <name type="scientific">Zophobas morio</name>
    <dbReference type="NCBI Taxonomy" id="2755281"/>
    <lineage>
        <taxon>Eukaryota</taxon>
        <taxon>Metazoa</taxon>
        <taxon>Ecdysozoa</taxon>
        <taxon>Arthropoda</taxon>
        <taxon>Hexapoda</taxon>
        <taxon>Insecta</taxon>
        <taxon>Pterygota</taxon>
        <taxon>Neoptera</taxon>
        <taxon>Endopterygota</taxon>
        <taxon>Coleoptera</taxon>
        <taxon>Polyphaga</taxon>
        <taxon>Cucujiformia</taxon>
        <taxon>Tenebrionidae</taxon>
        <taxon>Zophobas</taxon>
    </lineage>
</organism>
<keyword evidence="1" id="KW-1133">Transmembrane helix</keyword>